<protein>
    <submittedName>
        <fullName evidence="1">MFS family arabinose efflux permease</fullName>
    </submittedName>
</protein>
<keyword evidence="2" id="KW-1185">Reference proteome</keyword>
<evidence type="ECO:0000313" key="1">
    <source>
        <dbReference type="EMBL" id="MDR6211601.1"/>
    </source>
</evidence>
<name>A0ACC6ILM7_9ACTN</name>
<evidence type="ECO:0000313" key="2">
    <source>
        <dbReference type="Proteomes" id="UP001261666"/>
    </source>
</evidence>
<reference evidence="1" key="1">
    <citation type="submission" date="2023-08" db="EMBL/GenBank/DDBJ databases">
        <title>Functional and genomic diversity of the sorghum phyllosphere microbiome.</title>
        <authorList>
            <person name="Shade A."/>
        </authorList>
    </citation>
    <scope>NUCLEOTIDE SEQUENCE</scope>
    <source>
        <strain evidence="1">SORGH_AS_0885</strain>
    </source>
</reference>
<proteinExistence type="predicted"/>
<dbReference type="EMBL" id="JAVIZJ010000010">
    <property type="protein sequence ID" value="MDR6211601.1"/>
    <property type="molecule type" value="Genomic_DNA"/>
</dbReference>
<organism evidence="1 2">
    <name type="scientific">Nocardioides zeae</name>
    <dbReference type="NCBI Taxonomy" id="1457234"/>
    <lineage>
        <taxon>Bacteria</taxon>
        <taxon>Bacillati</taxon>
        <taxon>Actinomycetota</taxon>
        <taxon>Actinomycetes</taxon>
        <taxon>Propionibacteriales</taxon>
        <taxon>Nocardioidaceae</taxon>
        <taxon>Nocardioides</taxon>
    </lineage>
</organism>
<sequence>MTAEVAPPACPGSTRATRDPAAARRLVIVFAVTSTLAYGAMSQSFSVLLVPMATDLGVTRTAVAGAATVSTIVGALAALPVGSLLDRWGGRMLMTTGSAVGVLAVVAWSRAVDIRGVYLAFALVGMALAMSTYEAAFAVLVAVADAARRDGAILAVTMAAGLATSFYYPLTGWLETQLGWRGTLLVHAAALAVVAVPAHFLVVPDRRSHRLGSVRRGGTPVGAALRHPRLWLLGLALVTQAGAVAAFLLLMVGYFVDVGHSPAVAATLPVVVGIMQITSRLCLAPLARRFGMARVATVAFAVQGTGLLLLPLVATSVPFALVCVACVGVGLGVSVVAKPSIVADTFGVARFASIIGLLTVPVALSRAGAPLGAAWLGDWRFLVAAGAASLVGAAALGLVARRGPRPGVTPASSPDVMRTAAPGRRPA</sequence>
<gene>
    <name evidence="1" type="ORF">QE364_003329</name>
</gene>
<dbReference type="Proteomes" id="UP001261666">
    <property type="component" value="Unassembled WGS sequence"/>
</dbReference>
<accession>A0ACC6ILM7</accession>
<comment type="caution">
    <text evidence="1">The sequence shown here is derived from an EMBL/GenBank/DDBJ whole genome shotgun (WGS) entry which is preliminary data.</text>
</comment>